<organism evidence="6 7">
    <name type="scientific">Candidatus Electronema aureum</name>
    <dbReference type="NCBI Taxonomy" id="2005002"/>
    <lineage>
        <taxon>Bacteria</taxon>
        <taxon>Pseudomonadati</taxon>
        <taxon>Thermodesulfobacteriota</taxon>
        <taxon>Desulfobulbia</taxon>
        <taxon>Desulfobulbales</taxon>
        <taxon>Desulfobulbaceae</taxon>
        <taxon>Candidatus Electronema</taxon>
    </lineage>
</organism>
<reference evidence="6" key="1">
    <citation type="submission" date="2017-07" db="EMBL/GenBank/DDBJ databases">
        <title>The cable genome - Insights into the physiology and evolution of filamentous bacteria capable of sulfide oxidation via long distance electron transfer.</title>
        <authorList>
            <person name="Thorup C."/>
            <person name="Bjerg J.T."/>
            <person name="Schreiber L."/>
            <person name="Nielsen L.P."/>
            <person name="Kjeldsen K.U."/>
            <person name="Boesen T."/>
            <person name="Boggild A."/>
            <person name="Meysman F."/>
            <person name="Geelhoed J."/>
            <person name="Schramm A."/>
        </authorList>
    </citation>
    <scope>NUCLEOTIDE SEQUENCE [LARGE SCALE GENOMIC DNA]</scope>
    <source>
        <strain evidence="6">GS</strain>
    </source>
</reference>
<proteinExistence type="predicted"/>
<keyword evidence="3" id="KW-0540">Nuclease</keyword>
<dbReference type="EMBL" id="NQJD01000008">
    <property type="protein sequence ID" value="TAA75305.1"/>
    <property type="molecule type" value="Genomic_DNA"/>
</dbReference>
<evidence type="ECO:0000256" key="4">
    <source>
        <dbReference type="ARBA" id="ARBA00022741"/>
    </source>
</evidence>
<keyword evidence="7" id="KW-1185">Reference proteome</keyword>
<keyword evidence="2" id="KW-1277">Toxin-antitoxin system</keyword>
<dbReference type="Proteomes" id="UP000316238">
    <property type="component" value="Unassembled WGS sequence"/>
</dbReference>
<evidence type="ECO:0000256" key="3">
    <source>
        <dbReference type="ARBA" id="ARBA00022722"/>
    </source>
</evidence>
<evidence type="ECO:0000256" key="5">
    <source>
        <dbReference type="ARBA" id="ARBA00022801"/>
    </source>
</evidence>
<gene>
    <name evidence="6" type="ORF">CDV28_10844</name>
</gene>
<name>A0A521G2Q4_9BACT</name>
<dbReference type="GO" id="GO:0004540">
    <property type="term" value="F:RNA nuclease activity"/>
    <property type="evidence" value="ECO:0007669"/>
    <property type="project" value="InterPro"/>
</dbReference>
<comment type="caution">
    <text evidence="6">The sequence shown here is derived from an EMBL/GenBank/DDBJ whole genome shotgun (WGS) entry which is preliminary data.</text>
</comment>
<evidence type="ECO:0000256" key="2">
    <source>
        <dbReference type="ARBA" id="ARBA00022649"/>
    </source>
</evidence>
<evidence type="ECO:0000313" key="6">
    <source>
        <dbReference type="EMBL" id="TAA75305.1"/>
    </source>
</evidence>
<keyword evidence="4" id="KW-0547">Nucleotide-binding</keyword>
<keyword evidence="5" id="KW-0378">Hydrolase</keyword>
<dbReference type="AlphaFoldDB" id="A0A521G2Q4"/>
<dbReference type="GO" id="GO:0000166">
    <property type="term" value="F:nucleotide binding"/>
    <property type="evidence" value="ECO:0007669"/>
    <property type="project" value="UniProtKB-KW"/>
</dbReference>
<dbReference type="Pfam" id="PF01934">
    <property type="entry name" value="HepT-like"/>
    <property type="match status" value="1"/>
</dbReference>
<keyword evidence="1" id="KW-0597">Phosphoprotein</keyword>
<dbReference type="GO" id="GO:0016787">
    <property type="term" value="F:hydrolase activity"/>
    <property type="evidence" value="ECO:0007669"/>
    <property type="project" value="UniProtKB-KW"/>
</dbReference>
<evidence type="ECO:0000313" key="7">
    <source>
        <dbReference type="Proteomes" id="UP000316238"/>
    </source>
</evidence>
<protein>
    <submittedName>
        <fullName evidence="6">Conserved protein, contains HEPN domain</fullName>
    </submittedName>
</protein>
<dbReference type="InterPro" id="IPR008201">
    <property type="entry name" value="HepT-like"/>
</dbReference>
<dbReference type="InterPro" id="IPR051813">
    <property type="entry name" value="HepT_RNase_toxin"/>
</dbReference>
<dbReference type="PANTHER" id="PTHR34139:SF1">
    <property type="entry name" value="RNASE MJ1380-RELATED"/>
    <property type="match status" value="1"/>
</dbReference>
<evidence type="ECO:0000256" key="1">
    <source>
        <dbReference type="ARBA" id="ARBA00022553"/>
    </source>
</evidence>
<accession>A0A521G2Q4</accession>
<dbReference type="GO" id="GO:0110001">
    <property type="term" value="C:toxin-antitoxin complex"/>
    <property type="evidence" value="ECO:0007669"/>
    <property type="project" value="InterPro"/>
</dbReference>
<dbReference type="PANTHER" id="PTHR34139">
    <property type="entry name" value="UPF0331 PROTEIN MJ0127"/>
    <property type="match status" value="1"/>
</dbReference>
<sequence>MYRDWRVYLEDIIAAVEKIERYLQGQSQEFFVLNEEKQDAVIRNLEIIGEAAGKVPDAVRGNAPVEWRKIVGLRNILIHEYFGVSVPMVWDIAQNKLTPLKVACLELLHSDDDFQQP</sequence>